<accession>A0A914ANZ4</accession>
<feature type="transmembrane region" description="Helical" evidence="11">
    <location>
        <begin position="419"/>
        <end position="441"/>
    </location>
</feature>
<evidence type="ECO:0000256" key="4">
    <source>
        <dbReference type="ARBA" id="ARBA00022989"/>
    </source>
</evidence>
<evidence type="ECO:0000256" key="5">
    <source>
        <dbReference type="ARBA" id="ARBA00023040"/>
    </source>
</evidence>
<evidence type="ECO:0000256" key="10">
    <source>
        <dbReference type="SAM" id="MobiDB-lite"/>
    </source>
</evidence>
<dbReference type="InterPro" id="IPR046338">
    <property type="entry name" value="GAIN_dom_sf"/>
</dbReference>
<keyword evidence="8" id="KW-0675">Receptor</keyword>
<feature type="transmembrane region" description="Helical" evidence="11">
    <location>
        <begin position="528"/>
        <end position="555"/>
    </location>
</feature>
<dbReference type="GO" id="GO:0007166">
    <property type="term" value="P:cell surface receptor signaling pathway"/>
    <property type="evidence" value="ECO:0007669"/>
    <property type="project" value="InterPro"/>
</dbReference>
<evidence type="ECO:0000256" key="2">
    <source>
        <dbReference type="ARBA" id="ARBA00022692"/>
    </source>
</evidence>
<dbReference type="SMART" id="SM00008">
    <property type="entry name" value="HormR"/>
    <property type="match status" value="1"/>
</dbReference>
<keyword evidence="4 11" id="KW-1133">Transmembrane helix</keyword>
<keyword evidence="9" id="KW-0807">Transducer</keyword>
<dbReference type="InterPro" id="IPR000203">
    <property type="entry name" value="GPS"/>
</dbReference>
<protein>
    <submittedName>
        <fullName evidence="15">Uncharacterized protein</fullName>
    </submittedName>
</protein>
<dbReference type="Pfam" id="PF01825">
    <property type="entry name" value="GPS"/>
    <property type="match status" value="1"/>
</dbReference>
<dbReference type="Gene3D" id="1.20.1070.10">
    <property type="entry name" value="Rhodopsin 7-helix transmembrane proteins"/>
    <property type="match status" value="1"/>
</dbReference>
<feature type="domain" description="GAIN-B" evidence="12">
    <location>
        <begin position="212"/>
        <end position="381"/>
    </location>
</feature>
<dbReference type="Proteomes" id="UP000887568">
    <property type="component" value="Unplaced"/>
</dbReference>
<evidence type="ECO:0000256" key="3">
    <source>
        <dbReference type="ARBA" id="ARBA00022729"/>
    </source>
</evidence>
<feature type="transmembrane region" description="Helical" evidence="11">
    <location>
        <begin position="386"/>
        <end position="407"/>
    </location>
</feature>
<keyword evidence="2 11" id="KW-0812">Transmembrane</keyword>
<keyword evidence="16" id="KW-1185">Reference proteome</keyword>
<dbReference type="PROSITE" id="PS50261">
    <property type="entry name" value="G_PROTEIN_RECEP_F2_4"/>
    <property type="match status" value="1"/>
</dbReference>
<sequence>MFVWHLIFTDAHDSSQASVVLFQVLLEATCQTTCPAEQLSVLAWPESDSGRNVSVQCAPGEPGTAVRLCGADNAWGPVDYTGCSLQSLVDLYAKVSNASNTVTGDLATSVSELATGTMPASIAYSGQLALATNIILEVFTKKDLTGLTVDAADTYIQNMLASVDNLLDSGSFAASWTNIHQYKDADLFLRFMEDFENYGDVITSYLDDRGHAPLTLKSTTNYQSIYEVVTGGQELVHEFSDYSTKVTIPGTVLAKQVGSTRNTSVATVVFASTIVSLFPSQSQNSKIHIDTQNISSVLVSCSVFPTPTTDTFADSVSIQMKNDPVLPNSTCSFLTYSKLDRVWKEDLQGCQKPVFNDDGTVTCHCTHLTTFAVIGKYNTRGKLPNVLLASMVLYLVLIAATFCLLLYANRTFESDRASIVLCFLATLLTGHITLVAGVYAIDNMDACRAVALLLHYFQLSYSFWMLAQAVQIVLKMTYKTTESGTVAQFLALGWITPLFVVAGTAGIYVESYGRGNYCALPLGSGISYAIITPVALIGFTNFVCLFYAFYCYYGLKKTDKKCLGYMSRILPNIRACLIVLPLEICEWVFSALSIEYEDVIFDVFWILSALAMSILILLFYGISSSEVVEEYEKHFGPCCWQHKKSSAVRDSPRPGWRDEISQISQYREASSILRDMDSTATVTGANGTTTDGRGGNSAVAGCSGINNGGLEVDDVLAHGRELNDVSGSNHLASSLSSSFMLKTKLKVFPLRKNQQPPSTGAQSPSAARQGQDNHR</sequence>
<dbReference type="InterPro" id="IPR017981">
    <property type="entry name" value="GPCR_2-like_7TM"/>
</dbReference>
<dbReference type="PROSITE" id="PS50227">
    <property type="entry name" value="G_PROTEIN_RECEP_F2_3"/>
    <property type="match status" value="1"/>
</dbReference>
<feature type="transmembrane region" description="Helical" evidence="11">
    <location>
        <begin position="575"/>
        <end position="594"/>
    </location>
</feature>
<dbReference type="RefSeq" id="XP_038065211.1">
    <property type="nucleotide sequence ID" value="XM_038209283.1"/>
</dbReference>
<feature type="region of interest" description="Disordered" evidence="10">
    <location>
        <begin position="752"/>
        <end position="775"/>
    </location>
</feature>
<dbReference type="PROSITE" id="PS50221">
    <property type="entry name" value="GAIN_B"/>
    <property type="match status" value="1"/>
</dbReference>
<evidence type="ECO:0000256" key="7">
    <source>
        <dbReference type="ARBA" id="ARBA00023157"/>
    </source>
</evidence>
<evidence type="ECO:0000256" key="1">
    <source>
        <dbReference type="ARBA" id="ARBA00004141"/>
    </source>
</evidence>
<evidence type="ECO:0000259" key="13">
    <source>
        <dbReference type="PROSITE" id="PS50227"/>
    </source>
</evidence>
<dbReference type="Gene3D" id="4.10.1240.10">
    <property type="entry name" value="GPCR, family 2, extracellular hormone receptor domain"/>
    <property type="match status" value="1"/>
</dbReference>
<evidence type="ECO:0000259" key="14">
    <source>
        <dbReference type="PROSITE" id="PS50261"/>
    </source>
</evidence>
<dbReference type="AlphaFoldDB" id="A0A914ANZ4"/>
<keyword evidence="7" id="KW-1015">Disulfide bond</keyword>
<evidence type="ECO:0000259" key="12">
    <source>
        <dbReference type="PROSITE" id="PS50221"/>
    </source>
</evidence>
<dbReference type="SUPFAM" id="SSF111418">
    <property type="entry name" value="Hormone receptor domain"/>
    <property type="match status" value="1"/>
</dbReference>
<dbReference type="OMA" id="STERCHI"/>
<keyword evidence="5" id="KW-0297">G-protein coupled receptor</keyword>
<dbReference type="InterPro" id="IPR057244">
    <property type="entry name" value="GAIN_B"/>
</dbReference>
<evidence type="ECO:0000256" key="6">
    <source>
        <dbReference type="ARBA" id="ARBA00023136"/>
    </source>
</evidence>
<keyword evidence="3" id="KW-0732">Signal</keyword>
<dbReference type="SMART" id="SM00303">
    <property type="entry name" value="GPS"/>
    <property type="match status" value="1"/>
</dbReference>
<name>A0A914ANZ4_PATMI</name>
<reference evidence="15" key="1">
    <citation type="submission" date="2022-11" db="UniProtKB">
        <authorList>
            <consortium name="EnsemblMetazoa"/>
        </authorList>
    </citation>
    <scope>IDENTIFICATION</scope>
</reference>
<dbReference type="Gene3D" id="2.60.220.50">
    <property type="match status" value="1"/>
</dbReference>
<evidence type="ECO:0000256" key="8">
    <source>
        <dbReference type="ARBA" id="ARBA00023170"/>
    </source>
</evidence>
<dbReference type="OrthoDB" id="10045417at2759"/>
<feature type="transmembrane region" description="Helical" evidence="11">
    <location>
        <begin position="600"/>
        <end position="622"/>
    </location>
</feature>
<evidence type="ECO:0000256" key="9">
    <source>
        <dbReference type="ARBA" id="ARBA00023224"/>
    </source>
</evidence>
<dbReference type="InterPro" id="IPR000832">
    <property type="entry name" value="GPCR_2_secretin-like"/>
</dbReference>
<evidence type="ECO:0000256" key="11">
    <source>
        <dbReference type="SAM" id="Phobius"/>
    </source>
</evidence>
<dbReference type="InterPro" id="IPR001879">
    <property type="entry name" value="GPCR_2_extracellular_dom"/>
</dbReference>
<organism evidence="15 16">
    <name type="scientific">Patiria miniata</name>
    <name type="common">Bat star</name>
    <name type="synonym">Asterina miniata</name>
    <dbReference type="NCBI Taxonomy" id="46514"/>
    <lineage>
        <taxon>Eukaryota</taxon>
        <taxon>Metazoa</taxon>
        <taxon>Echinodermata</taxon>
        <taxon>Eleutherozoa</taxon>
        <taxon>Asterozoa</taxon>
        <taxon>Asteroidea</taxon>
        <taxon>Valvatacea</taxon>
        <taxon>Valvatida</taxon>
        <taxon>Asterinidae</taxon>
        <taxon>Patiria</taxon>
    </lineage>
</organism>
<dbReference type="PANTHER" id="PTHR12011">
    <property type="entry name" value="ADHESION G-PROTEIN COUPLED RECEPTOR"/>
    <property type="match status" value="1"/>
</dbReference>
<evidence type="ECO:0000313" key="16">
    <source>
        <dbReference type="Proteomes" id="UP000887568"/>
    </source>
</evidence>
<proteinExistence type="predicted"/>
<dbReference type="EnsemblMetazoa" id="XM_038209283.1">
    <property type="protein sequence ID" value="XP_038065211.1"/>
    <property type="gene ID" value="LOC119735548"/>
</dbReference>
<keyword evidence="6 11" id="KW-0472">Membrane</keyword>
<feature type="transmembrane region" description="Helical" evidence="11">
    <location>
        <begin position="453"/>
        <end position="474"/>
    </location>
</feature>
<dbReference type="Pfam" id="PF00002">
    <property type="entry name" value="7tm_2"/>
    <property type="match status" value="1"/>
</dbReference>
<feature type="domain" description="G-protein coupled receptors family 2 profile 2" evidence="14">
    <location>
        <begin position="383"/>
        <end position="624"/>
    </location>
</feature>
<dbReference type="GO" id="GO:0004930">
    <property type="term" value="F:G protein-coupled receptor activity"/>
    <property type="evidence" value="ECO:0007669"/>
    <property type="project" value="UniProtKB-KW"/>
</dbReference>
<evidence type="ECO:0000313" key="15">
    <source>
        <dbReference type="EnsemblMetazoa" id="XP_038065211.1"/>
    </source>
</evidence>
<feature type="transmembrane region" description="Helical" evidence="11">
    <location>
        <begin position="486"/>
        <end position="508"/>
    </location>
</feature>
<comment type="subcellular location">
    <subcellularLocation>
        <location evidence="1">Membrane</location>
        <topology evidence="1">Multi-pass membrane protein</topology>
    </subcellularLocation>
</comment>
<feature type="domain" description="G-protein coupled receptors family 2 profile 1" evidence="13">
    <location>
        <begin position="34"/>
        <end position="87"/>
    </location>
</feature>
<dbReference type="PANTHER" id="PTHR12011:SF347">
    <property type="entry name" value="FI21270P1-RELATED"/>
    <property type="match status" value="1"/>
</dbReference>
<dbReference type="Gene3D" id="1.25.40.610">
    <property type="match status" value="1"/>
</dbReference>
<dbReference type="InterPro" id="IPR036445">
    <property type="entry name" value="GPCR_2_extracell_dom_sf"/>
</dbReference>
<dbReference type="GO" id="GO:0005886">
    <property type="term" value="C:plasma membrane"/>
    <property type="evidence" value="ECO:0007669"/>
    <property type="project" value="TreeGrafter"/>
</dbReference>
<dbReference type="GeneID" id="119735548"/>